<evidence type="ECO:0000313" key="1">
    <source>
        <dbReference type="EMBL" id="WNV46836.1"/>
    </source>
</evidence>
<protein>
    <submittedName>
        <fullName evidence="1">Uncharacterized protein</fullName>
    </submittedName>
</protein>
<dbReference type="Proteomes" id="UP001301544">
    <property type="component" value="Segment"/>
</dbReference>
<name>A0AA96Q0F7_9CAUD</name>
<dbReference type="EMBL" id="OR591532">
    <property type="protein sequence ID" value="WNV46836.1"/>
    <property type="molecule type" value="Genomic_DNA"/>
</dbReference>
<evidence type="ECO:0000313" key="2">
    <source>
        <dbReference type="Proteomes" id="UP001301544"/>
    </source>
</evidence>
<accession>A0AA96Q0F7</accession>
<keyword evidence="2" id="KW-1185">Reference proteome</keyword>
<sequence>MTKLAQTISRRVHILTGEHIPLGCISVNYPRATGRTTAISLKAISDAMVFGSAFVTDHDDYPQYCTELGAKLLVGRIRGLIDSMGLVGFSVILTHNGIRRPNGSYVYGARVQWSPVQEVFYDLRK</sequence>
<proteinExistence type="predicted"/>
<reference evidence="1 2" key="1">
    <citation type="submission" date="2023-09" db="EMBL/GenBank/DDBJ databases">
        <title>A novel Klebsiella quasipneumoniae phage indicates co-existence of ecological risk and microbial resource in karst system.</title>
        <authorList>
            <person name="Liu Y."/>
        </authorList>
    </citation>
    <scope>NUCLEOTIDE SEQUENCE [LARGE SCALE GENOMIC DNA]</scope>
</reference>
<organism evidence="1 2">
    <name type="scientific">Klebsiella phage KL01</name>
    <dbReference type="NCBI Taxonomy" id="3077152"/>
    <lineage>
        <taxon>Viruses</taxon>
        <taxon>Duplodnaviria</taxon>
        <taxon>Heunggongvirae</taxon>
        <taxon>Uroviricota</taxon>
        <taxon>Caudoviricetes</taxon>
        <taxon>Autographivirales</taxon>
        <taxon>Autographivirales incertae sedis</taxon>
        <taxon>Reminisvirus</taxon>
        <taxon>Reminisvirus KL01</taxon>
    </lineage>
</organism>